<organism evidence="2 3">
    <name type="scientific">Burkholderia anthina</name>
    <dbReference type="NCBI Taxonomy" id="179879"/>
    <lineage>
        <taxon>Bacteria</taxon>
        <taxon>Pseudomonadati</taxon>
        <taxon>Pseudomonadota</taxon>
        <taxon>Betaproteobacteria</taxon>
        <taxon>Burkholderiales</taxon>
        <taxon>Burkholderiaceae</taxon>
        <taxon>Burkholderia</taxon>
        <taxon>Burkholderia cepacia complex</taxon>
    </lineage>
</organism>
<evidence type="ECO:0000259" key="1">
    <source>
        <dbReference type="PROSITE" id="PS50943"/>
    </source>
</evidence>
<dbReference type="InterPro" id="IPR001387">
    <property type="entry name" value="Cro/C1-type_HTH"/>
</dbReference>
<dbReference type="SMART" id="SM00530">
    <property type="entry name" value="HTH_XRE"/>
    <property type="match status" value="1"/>
</dbReference>
<sequence>MDRIPSPCPVNLIVNTPVQLAEILSSARQAKGLTQAEAAARIGVGQSRLSSLETTRTESLSLRQLLELTALYGLELSIRTKDGRDAANVDW</sequence>
<evidence type="ECO:0000313" key="3">
    <source>
        <dbReference type="Proteomes" id="UP000070434"/>
    </source>
</evidence>
<dbReference type="InterPro" id="IPR039554">
    <property type="entry name" value="HigA2-like_HTH"/>
</dbReference>
<dbReference type="CDD" id="cd00093">
    <property type="entry name" value="HTH_XRE"/>
    <property type="match status" value="1"/>
</dbReference>
<proteinExistence type="predicted"/>
<dbReference type="Gene3D" id="1.10.260.40">
    <property type="entry name" value="lambda repressor-like DNA-binding domains"/>
    <property type="match status" value="1"/>
</dbReference>
<dbReference type="SUPFAM" id="SSF47413">
    <property type="entry name" value="lambda repressor-like DNA-binding domains"/>
    <property type="match status" value="1"/>
</dbReference>
<dbReference type="PROSITE" id="PS50943">
    <property type="entry name" value="HTH_CROC1"/>
    <property type="match status" value="1"/>
</dbReference>
<reference evidence="2 3" key="1">
    <citation type="submission" date="2015-11" db="EMBL/GenBank/DDBJ databases">
        <authorList>
            <person name="Sahl J."/>
            <person name="Wagner D."/>
            <person name="Keim P."/>
        </authorList>
    </citation>
    <scope>NUCLEOTIDE SEQUENCE [LARGE SCALE GENOMIC DNA]</scope>
    <source>
        <strain evidence="2 3">AZ-4-2-10-S1-D7</strain>
    </source>
</reference>
<name>A0AAW3PPT3_9BURK</name>
<dbReference type="GO" id="GO:0003677">
    <property type="term" value="F:DNA binding"/>
    <property type="evidence" value="ECO:0007669"/>
    <property type="project" value="InterPro"/>
</dbReference>
<dbReference type="InterPro" id="IPR010982">
    <property type="entry name" value="Lambda_DNA-bd_dom_sf"/>
</dbReference>
<evidence type="ECO:0000313" key="2">
    <source>
        <dbReference type="EMBL" id="KWZ29887.1"/>
    </source>
</evidence>
<accession>A0AAW3PPT3</accession>
<comment type="caution">
    <text evidence="2">The sequence shown here is derived from an EMBL/GenBank/DDBJ whole genome shotgun (WGS) entry which is preliminary data.</text>
</comment>
<dbReference type="Pfam" id="PF13744">
    <property type="entry name" value="HTH_37"/>
    <property type="match status" value="1"/>
</dbReference>
<protein>
    <submittedName>
        <fullName evidence="2">XRE family transcriptional regulator</fullName>
    </submittedName>
</protein>
<feature type="domain" description="HTH cro/C1-type" evidence="1">
    <location>
        <begin position="24"/>
        <end position="79"/>
    </location>
</feature>
<gene>
    <name evidence="2" type="ORF">WS64_30910</name>
</gene>
<dbReference type="Proteomes" id="UP000070434">
    <property type="component" value="Unassembled WGS sequence"/>
</dbReference>
<dbReference type="EMBL" id="LNJP01000004">
    <property type="protein sequence ID" value="KWZ29887.1"/>
    <property type="molecule type" value="Genomic_DNA"/>
</dbReference>
<dbReference type="AlphaFoldDB" id="A0AAW3PPT3"/>